<dbReference type="Proteomes" id="UP001066276">
    <property type="component" value="Chromosome 3_2"/>
</dbReference>
<accession>A0AAV7TUB8</accession>
<organism evidence="1 2">
    <name type="scientific">Pleurodeles waltl</name>
    <name type="common">Iberian ribbed newt</name>
    <dbReference type="NCBI Taxonomy" id="8319"/>
    <lineage>
        <taxon>Eukaryota</taxon>
        <taxon>Metazoa</taxon>
        <taxon>Chordata</taxon>
        <taxon>Craniata</taxon>
        <taxon>Vertebrata</taxon>
        <taxon>Euteleostomi</taxon>
        <taxon>Amphibia</taxon>
        <taxon>Batrachia</taxon>
        <taxon>Caudata</taxon>
        <taxon>Salamandroidea</taxon>
        <taxon>Salamandridae</taxon>
        <taxon>Pleurodelinae</taxon>
        <taxon>Pleurodeles</taxon>
    </lineage>
</organism>
<name>A0AAV7TUB8_PLEWA</name>
<comment type="caution">
    <text evidence="1">The sequence shown here is derived from an EMBL/GenBank/DDBJ whole genome shotgun (WGS) entry which is preliminary data.</text>
</comment>
<evidence type="ECO:0000313" key="1">
    <source>
        <dbReference type="EMBL" id="KAJ1180232.1"/>
    </source>
</evidence>
<dbReference type="EMBL" id="JANPWB010000006">
    <property type="protein sequence ID" value="KAJ1180232.1"/>
    <property type="molecule type" value="Genomic_DNA"/>
</dbReference>
<reference evidence="1" key="1">
    <citation type="journal article" date="2022" name="bioRxiv">
        <title>Sequencing and chromosome-scale assembly of the giantPleurodeles waltlgenome.</title>
        <authorList>
            <person name="Brown T."/>
            <person name="Elewa A."/>
            <person name="Iarovenko S."/>
            <person name="Subramanian E."/>
            <person name="Araus A.J."/>
            <person name="Petzold A."/>
            <person name="Susuki M."/>
            <person name="Suzuki K.-i.T."/>
            <person name="Hayashi T."/>
            <person name="Toyoda A."/>
            <person name="Oliveira C."/>
            <person name="Osipova E."/>
            <person name="Leigh N.D."/>
            <person name="Simon A."/>
            <person name="Yun M.H."/>
        </authorList>
    </citation>
    <scope>NUCLEOTIDE SEQUENCE</scope>
    <source>
        <strain evidence="1">20211129_DDA</strain>
        <tissue evidence="1">Liver</tissue>
    </source>
</reference>
<gene>
    <name evidence="1" type="ORF">NDU88_005454</name>
</gene>
<evidence type="ECO:0000313" key="2">
    <source>
        <dbReference type="Proteomes" id="UP001066276"/>
    </source>
</evidence>
<sequence>MLNRGGAGRCPRPETAAVRSRRYRWAGFDAGGGLAWGAGARRLAQRPGLGWSGPGEVRGLAQWRRCVAGAPWVGRRRRSIGPRSGCGRCGFRHRCALRAGSPAGLLTWLWGLRRRWSPRNHATIEAGKPTHPTPPTTEQIAHVVALTFNHANQRTSIARIEPPYRPLEQVWRCDLR</sequence>
<dbReference type="AlphaFoldDB" id="A0AAV7TUB8"/>
<proteinExistence type="predicted"/>
<keyword evidence="2" id="KW-1185">Reference proteome</keyword>
<protein>
    <submittedName>
        <fullName evidence="1">Uncharacterized protein</fullName>
    </submittedName>
</protein>